<comment type="caution">
    <text evidence="1">The sequence shown here is derived from an EMBL/GenBank/DDBJ whole genome shotgun (WGS) entry which is preliminary data.</text>
</comment>
<accession>A0ABD2C6G7</accession>
<keyword evidence="2" id="KW-1185">Reference proteome</keyword>
<evidence type="ECO:0000313" key="1">
    <source>
        <dbReference type="EMBL" id="KAL2740339.1"/>
    </source>
</evidence>
<name>A0ABD2C6G7_VESSQ</name>
<proteinExistence type="predicted"/>
<dbReference type="Proteomes" id="UP001607302">
    <property type="component" value="Unassembled WGS sequence"/>
</dbReference>
<sequence>MCTPIVSPDWFFHF</sequence>
<evidence type="ECO:0000313" key="2">
    <source>
        <dbReference type="Proteomes" id="UP001607302"/>
    </source>
</evidence>
<protein>
    <submittedName>
        <fullName evidence="1">Uncharacterized protein</fullName>
    </submittedName>
</protein>
<gene>
    <name evidence="1" type="ORF">V1478_000480</name>
</gene>
<dbReference type="EMBL" id="JAUDFV010000020">
    <property type="protein sequence ID" value="KAL2740339.1"/>
    <property type="molecule type" value="Genomic_DNA"/>
</dbReference>
<reference evidence="1 2" key="1">
    <citation type="journal article" date="2024" name="Ann. Entomol. Soc. Am.">
        <title>Genomic analyses of the southern and eastern yellowjacket wasps (Hymenoptera: Vespidae) reveal evolutionary signatures of social life.</title>
        <authorList>
            <person name="Catto M.A."/>
            <person name="Caine P.B."/>
            <person name="Orr S.E."/>
            <person name="Hunt B.G."/>
            <person name="Goodisman M.A.D."/>
        </authorList>
    </citation>
    <scope>NUCLEOTIDE SEQUENCE [LARGE SCALE GENOMIC DNA]</scope>
    <source>
        <strain evidence="1">233</strain>
        <tissue evidence="1">Head and thorax</tissue>
    </source>
</reference>
<organism evidence="1 2">
    <name type="scientific">Vespula squamosa</name>
    <name type="common">Southern yellow jacket</name>
    <name type="synonym">Wasp</name>
    <dbReference type="NCBI Taxonomy" id="30214"/>
    <lineage>
        <taxon>Eukaryota</taxon>
        <taxon>Metazoa</taxon>
        <taxon>Ecdysozoa</taxon>
        <taxon>Arthropoda</taxon>
        <taxon>Hexapoda</taxon>
        <taxon>Insecta</taxon>
        <taxon>Pterygota</taxon>
        <taxon>Neoptera</taxon>
        <taxon>Endopterygota</taxon>
        <taxon>Hymenoptera</taxon>
        <taxon>Apocrita</taxon>
        <taxon>Aculeata</taxon>
        <taxon>Vespoidea</taxon>
        <taxon>Vespidae</taxon>
        <taxon>Vespinae</taxon>
        <taxon>Vespula</taxon>
    </lineage>
</organism>